<reference evidence="1 2" key="1">
    <citation type="submission" date="2016-10" db="EMBL/GenBank/DDBJ databases">
        <authorList>
            <person name="de Groot N.N."/>
        </authorList>
    </citation>
    <scope>NUCLEOTIDE SEQUENCE [LARGE SCALE GENOMIC DNA]</scope>
    <source>
        <strain evidence="1 2">CGMCC 1.9157</strain>
    </source>
</reference>
<protein>
    <submittedName>
        <fullName evidence="1">Uncharacterized protein</fullName>
    </submittedName>
</protein>
<evidence type="ECO:0000313" key="1">
    <source>
        <dbReference type="EMBL" id="SFO76666.1"/>
    </source>
</evidence>
<dbReference type="AlphaFoldDB" id="A0A1I5JWC8"/>
<organism evidence="1 2">
    <name type="scientific">Cohaesibacter marisflavi</name>
    <dbReference type="NCBI Taxonomy" id="655353"/>
    <lineage>
        <taxon>Bacteria</taxon>
        <taxon>Pseudomonadati</taxon>
        <taxon>Pseudomonadota</taxon>
        <taxon>Alphaproteobacteria</taxon>
        <taxon>Hyphomicrobiales</taxon>
        <taxon>Cohaesibacteraceae</taxon>
    </lineage>
</organism>
<sequence>MSRQLRSILVIMLLLFGLYAGTGKTFALDHKQPVSCSEATKISASDGTQLIGCGEEQQYQTCSSDGSFSFFLIKSDLDTHNGPFHIIPYSIVEIDLRGATIPPDTPPPIS</sequence>
<evidence type="ECO:0000313" key="2">
    <source>
        <dbReference type="Proteomes" id="UP000199236"/>
    </source>
</evidence>
<accession>A0A1I5JWC8</accession>
<name>A0A1I5JWC8_9HYPH</name>
<keyword evidence="2" id="KW-1185">Reference proteome</keyword>
<dbReference type="STRING" id="655353.SAMN04488056_112116"/>
<dbReference type="EMBL" id="FOVR01000012">
    <property type="protein sequence ID" value="SFO76666.1"/>
    <property type="molecule type" value="Genomic_DNA"/>
</dbReference>
<dbReference type="Proteomes" id="UP000199236">
    <property type="component" value="Unassembled WGS sequence"/>
</dbReference>
<gene>
    <name evidence="1" type="ORF">SAMN04488056_112116</name>
</gene>
<dbReference type="RefSeq" id="WP_090074797.1">
    <property type="nucleotide sequence ID" value="NZ_FOVR01000012.1"/>
</dbReference>
<proteinExistence type="predicted"/>